<name>A0A2T6GBM6_9PSED</name>
<proteinExistence type="predicted"/>
<feature type="signal peptide" evidence="1">
    <location>
        <begin position="1"/>
        <end position="30"/>
    </location>
</feature>
<comment type="caution">
    <text evidence="2">The sequence shown here is derived from an EMBL/GenBank/DDBJ whole genome shotgun (WGS) entry which is preliminary data.</text>
</comment>
<gene>
    <name evidence="2" type="ORF">C5U62_30955</name>
</gene>
<reference evidence="2 3" key="1">
    <citation type="submission" date="2018-03" db="EMBL/GenBank/DDBJ databases">
        <title>Draft genome sequence of the plant growth promoting rhizobacterium Pseudomonas protegens strain BNJ-SS-45 isolated from wheat (Triticum aestivum) rhizosphere.</title>
        <authorList>
            <person name="Bajpai A."/>
            <person name="Shende K."/>
            <person name="Meena N."/>
            <person name="Upadhyayula S.R."/>
            <person name="Suravajhala P."/>
            <person name="Medicherla K.M."/>
            <person name="Johri B.N."/>
        </authorList>
    </citation>
    <scope>NUCLEOTIDE SEQUENCE [LARGE SCALE GENOMIC DNA]</scope>
    <source>
        <strain evidence="2 3">BNJ-SS-45</strain>
    </source>
</reference>
<feature type="chain" id="PRO_5015644648" description="YXWGXW repeat-containing protein" evidence="1">
    <location>
        <begin position="31"/>
        <end position="105"/>
    </location>
</feature>
<dbReference type="Proteomes" id="UP000244178">
    <property type="component" value="Unassembled WGS sequence"/>
</dbReference>
<keyword evidence="1" id="KW-0732">Signal</keyword>
<evidence type="ECO:0000256" key="1">
    <source>
        <dbReference type="SAM" id="SignalP"/>
    </source>
</evidence>
<dbReference type="AlphaFoldDB" id="A0A2T6GBM6"/>
<organism evidence="2 3">
    <name type="scientific">Pseudomonas protegens</name>
    <dbReference type="NCBI Taxonomy" id="380021"/>
    <lineage>
        <taxon>Bacteria</taxon>
        <taxon>Pseudomonadati</taxon>
        <taxon>Pseudomonadota</taxon>
        <taxon>Gammaproteobacteria</taxon>
        <taxon>Pseudomonadales</taxon>
        <taxon>Pseudomonadaceae</taxon>
        <taxon>Pseudomonas</taxon>
    </lineage>
</organism>
<dbReference type="RefSeq" id="WP_108546335.1">
    <property type="nucleotide sequence ID" value="NZ_PYJM01000011.1"/>
</dbReference>
<protein>
    <recommendedName>
        <fullName evidence="4">YXWGXW repeat-containing protein</fullName>
    </recommendedName>
</protein>
<sequence>MKLARCLPRLRTLLLIPLAFTALAGSPVFAQTVIVQQAPPPMRYEAPPMARPGYAWDRGHWRWHAGGYVWVPGHWQPVMRHGQWVPGHWQALGPNWYWIEGHWLR</sequence>
<dbReference type="EMBL" id="PYJM01000011">
    <property type="protein sequence ID" value="PUA41555.1"/>
    <property type="molecule type" value="Genomic_DNA"/>
</dbReference>
<dbReference type="Pfam" id="PF12779">
    <property type="entry name" value="WXXGXW"/>
    <property type="match status" value="2"/>
</dbReference>
<evidence type="ECO:0000313" key="2">
    <source>
        <dbReference type="EMBL" id="PUA41555.1"/>
    </source>
</evidence>
<dbReference type="InterPro" id="IPR024447">
    <property type="entry name" value="YXWGXW_rpt"/>
</dbReference>
<evidence type="ECO:0000313" key="3">
    <source>
        <dbReference type="Proteomes" id="UP000244178"/>
    </source>
</evidence>
<evidence type="ECO:0008006" key="4">
    <source>
        <dbReference type="Google" id="ProtNLM"/>
    </source>
</evidence>
<accession>A0A2T6GBM6</accession>